<name>A0A3B4GE49_9CICH</name>
<feature type="domain" description="Sleeping Beauty transposase HTH" evidence="2">
    <location>
        <begin position="1"/>
        <end position="52"/>
    </location>
</feature>
<protein>
    <recommendedName>
        <fullName evidence="2">Sleeping Beauty transposase HTH domain-containing protein</fullName>
    </recommendedName>
</protein>
<dbReference type="Gene3D" id="1.10.10.10">
    <property type="entry name" value="Winged helix-like DNA-binding domain superfamily/Winged helix DNA-binding domain"/>
    <property type="match status" value="1"/>
</dbReference>
<feature type="compositionally biased region" description="Basic and acidic residues" evidence="1">
    <location>
        <begin position="157"/>
        <end position="175"/>
    </location>
</feature>
<dbReference type="Ensembl" id="ENSPNYT00000021712.1">
    <property type="protein sequence ID" value="ENSPNYP00000021200.1"/>
    <property type="gene ID" value="ENSPNYG00000016017.1"/>
</dbReference>
<accession>A0A3B4GE49</accession>
<feature type="region of interest" description="Disordered" evidence="1">
    <location>
        <begin position="55"/>
        <end position="243"/>
    </location>
</feature>
<dbReference type="InterPro" id="IPR036388">
    <property type="entry name" value="WH-like_DNA-bd_sf"/>
</dbReference>
<feature type="compositionally biased region" description="Basic and acidic residues" evidence="1">
    <location>
        <begin position="78"/>
        <end position="98"/>
    </location>
</feature>
<evidence type="ECO:0000313" key="3">
    <source>
        <dbReference type="Ensembl" id="ENSPNYP00000021200.1"/>
    </source>
</evidence>
<evidence type="ECO:0000259" key="2">
    <source>
        <dbReference type="Pfam" id="PF25787"/>
    </source>
</evidence>
<sequence length="261" mass="28579">MPRKNELSEALRSQIVDLHKAGKGYKIIARTLDIHRSTVRKIVYKWKRFSTVATLPRSGRPTKTSAKTKISEVGHGPSEPKDRGDSHTKKLKSERDSTAVRSDAQIIYSCSSDTEATDDDPVAGRASAGPSNNRGQGVGLKTQRKATAVSSNDETTEQDRDFNTTHKDVEIKHSYSSDTEATDEENMAGPSDIRGGSSDHKMVIMKENTICSDGNTDSYSSDEDEEPMASHLSAGKAETKEVDPDHEMVAYMHTGSFNMAV</sequence>
<proteinExistence type="predicted"/>
<evidence type="ECO:0000256" key="1">
    <source>
        <dbReference type="SAM" id="MobiDB-lite"/>
    </source>
</evidence>
<dbReference type="InterPro" id="IPR057667">
    <property type="entry name" value="HTH_SB"/>
</dbReference>
<dbReference type="InterPro" id="IPR009057">
    <property type="entry name" value="Homeodomain-like_sf"/>
</dbReference>
<feature type="compositionally biased region" description="Polar residues" evidence="1">
    <location>
        <begin position="209"/>
        <end position="219"/>
    </location>
</feature>
<dbReference type="GeneTree" id="ENSGT00940000177428"/>
<organism evidence="3">
    <name type="scientific">Pundamilia nyererei</name>
    <dbReference type="NCBI Taxonomy" id="303518"/>
    <lineage>
        <taxon>Eukaryota</taxon>
        <taxon>Metazoa</taxon>
        <taxon>Chordata</taxon>
        <taxon>Craniata</taxon>
        <taxon>Vertebrata</taxon>
        <taxon>Euteleostomi</taxon>
        <taxon>Actinopterygii</taxon>
        <taxon>Neopterygii</taxon>
        <taxon>Teleostei</taxon>
        <taxon>Neoteleostei</taxon>
        <taxon>Acanthomorphata</taxon>
        <taxon>Ovalentaria</taxon>
        <taxon>Cichlomorphae</taxon>
        <taxon>Cichliformes</taxon>
        <taxon>Cichlidae</taxon>
        <taxon>African cichlids</taxon>
        <taxon>Pseudocrenilabrinae</taxon>
        <taxon>Haplochromini</taxon>
        <taxon>Pundamilia</taxon>
    </lineage>
</organism>
<dbReference type="AlphaFoldDB" id="A0A3B4GE49"/>
<dbReference type="Pfam" id="PF25787">
    <property type="entry name" value="HTH_SB"/>
    <property type="match status" value="1"/>
</dbReference>
<dbReference type="SUPFAM" id="SSF46689">
    <property type="entry name" value="Homeodomain-like"/>
    <property type="match status" value="1"/>
</dbReference>
<reference evidence="3" key="1">
    <citation type="submission" date="2023-09" db="UniProtKB">
        <authorList>
            <consortium name="Ensembl"/>
        </authorList>
    </citation>
    <scope>IDENTIFICATION</scope>
</reference>